<sequence length="68" mass="7792">MRFRTFLLISLVIVFFACLPLIIFEVIGEGEPVIALVWIGYFVTLPIGAVVLGVFWLCSVFHWIFDKD</sequence>
<name>A0A369Z3C0_HAEPA</name>
<evidence type="ECO:0000313" key="2">
    <source>
        <dbReference type="EMBL" id="RDE90644.1"/>
    </source>
</evidence>
<proteinExistence type="predicted"/>
<keyword evidence="1" id="KW-0472">Membrane</keyword>
<gene>
    <name evidence="2" type="ORF">DPV87_06380</name>
</gene>
<organism evidence="2 3">
    <name type="scientific">Haemophilus parainfluenzae</name>
    <dbReference type="NCBI Taxonomy" id="729"/>
    <lineage>
        <taxon>Bacteria</taxon>
        <taxon>Pseudomonadati</taxon>
        <taxon>Pseudomonadota</taxon>
        <taxon>Gammaproteobacteria</taxon>
        <taxon>Pasteurellales</taxon>
        <taxon>Pasteurellaceae</taxon>
        <taxon>Haemophilus</taxon>
    </lineage>
</organism>
<dbReference type="EMBL" id="QEPW01000010">
    <property type="protein sequence ID" value="RDE90644.1"/>
    <property type="molecule type" value="Genomic_DNA"/>
</dbReference>
<dbReference type="PROSITE" id="PS51257">
    <property type="entry name" value="PROKAR_LIPOPROTEIN"/>
    <property type="match status" value="1"/>
</dbReference>
<feature type="transmembrane region" description="Helical" evidence="1">
    <location>
        <begin position="38"/>
        <end position="65"/>
    </location>
</feature>
<reference evidence="2 3" key="1">
    <citation type="submission" date="2018-05" db="EMBL/GenBank/DDBJ databases">
        <title>Draft Genome Sequences for a Diverse set of 7 Haemophilus Species.</title>
        <authorList>
            <person name="Nichols M."/>
            <person name="Topaz N."/>
            <person name="Wang X."/>
            <person name="Wang X."/>
            <person name="Boxrud D."/>
        </authorList>
    </citation>
    <scope>NUCLEOTIDE SEQUENCE [LARGE SCALE GENOMIC DNA]</scope>
    <source>
        <strain evidence="2 3">C2008001710</strain>
    </source>
</reference>
<dbReference type="AlphaFoldDB" id="A0A369Z3C0"/>
<keyword evidence="1" id="KW-0812">Transmembrane</keyword>
<accession>A0A369Z3C0</accession>
<evidence type="ECO:0000256" key="1">
    <source>
        <dbReference type="SAM" id="Phobius"/>
    </source>
</evidence>
<evidence type="ECO:0000313" key="3">
    <source>
        <dbReference type="Proteomes" id="UP000253910"/>
    </source>
</evidence>
<keyword evidence="1" id="KW-1133">Transmembrane helix</keyword>
<protein>
    <submittedName>
        <fullName evidence="2">Uncharacterized protein</fullName>
    </submittedName>
</protein>
<comment type="caution">
    <text evidence="2">The sequence shown here is derived from an EMBL/GenBank/DDBJ whole genome shotgun (WGS) entry which is preliminary data.</text>
</comment>
<dbReference type="Proteomes" id="UP000253910">
    <property type="component" value="Unassembled WGS sequence"/>
</dbReference>